<gene>
    <name evidence="2" type="ORF">DEJ51_10065</name>
</gene>
<dbReference type="InterPro" id="IPR049244">
    <property type="entry name" value="DUF6879"/>
</dbReference>
<feature type="domain" description="DUF6879" evidence="1">
    <location>
        <begin position="21"/>
        <end position="189"/>
    </location>
</feature>
<protein>
    <recommendedName>
        <fullName evidence="1">DUF6879 domain-containing protein</fullName>
    </recommendedName>
</protein>
<dbReference type="Pfam" id="PF21806">
    <property type="entry name" value="DUF6879"/>
    <property type="match status" value="1"/>
</dbReference>
<dbReference type="OrthoDB" id="3436275at2"/>
<dbReference type="AlphaFoldDB" id="A0A5P2DHF7"/>
<dbReference type="RefSeq" id="WP_150257292.1">
    <property type="nucleotide sequence ID" value="NZ_CP029189.1"/>
</dbReference>
<proteinExistence type="predicted"/>
<evidence type="ECO:0000259" key="1">
    <source>
        <dbReference type="Pfam" id="PF21806"/>
    </source>
</evidence>
<evidence type="ECO:0000313" key="2">
    <source>
        <dbReference type="EMBL" id="QES54536.1"/>
    </source>
</evidence>
<reference evidence="2 3" key="1">
    <citation type="submission" date="2018-05" db="EMBL/GenBank/DDBJ databases">
        <title>Streptomyces venezuelae.</title>
        <authorList>
            <person name="Kim W."/>
            <person name="Lee N."/>
            <person name="Cho B.-K."/>
        </authorList>
    </citation>
    <scope>NUCLEOTIDE SEQUENCE [LARGE SCALE GENOMIC DNA]</scope>
    <source>
        <strain evidence="2 3">ATCC 21018</strain>
    </source>
</reference>
<dbReference type="Proteomes" id="UP000324101">
    <property type="component" value="Chromosome"/>
</dbReference>
<accession>A0A5P2DHF7</accession>
<evidence type="ECO:0000313" key="3">
    <source>
        <dbReference type="Proteomes" id="UP000324101"/>
    </source>
</evidence>
<organism evidence="2 3">
    <name type="scientific">Streptomyces venezuelae</name>
    <dbReference type="NCBI Taxonomy" id="54571"/>
    <lineage>
        <taxon>Bacteria</taxon>
        <taxon>Bacillati</taxon>
        <taxon>Actinomycetota</taxon>
        <taxon>Actinomycetes</taxon>
        <taxon>Kitasatosporales</taxon>
        <taxon>Streptomycetaceae</taxon>
        <taxon>Streptomyces</taxon>
    </lineage>
</organism>
<sequence length="204" mass="23764">MFDSFPLGVSERMDRPAYHADFRRIYESGITYLNKLERGQEFKERGFPSWEAFAAGDWERSLSLIGEKRSIYAQQFREAARLGILERRLRVVEFPVTPYVQWELFVLRLRVELGDNIRVLDARKISEIEESRCVPEVVILGDVAMYEVLYDDDGNAMGSNRFTDKALIQEVTNGFNVLYERADDFDEFFIREISVLDPPSVEAQ</sequence>
<name>A0A5P2DHF7_STRVZ</name>
<dbReference type="EMBL" id="CP029189">
    <property type="protein sequence ID" value="QES54536.1"/>
    <property type="molecule type" value="Genomic_DNA"/>
</dbReference>